<dbReference type="Gene3D" id="3.10.450.50">
    <property type="match status" value="1"/>
</dbReference>
<keyword evidence="3" id="KW-0732">Signal</keyword>
<accession>A0A0K9PEV5</accession>
<evidence type="ECO:0000256" key="3">
    <source>
        <dbReference type="SAM" id="SignalP"/>
    </source>
</evidence>
<proteinExistence type="predicted"/>
<keyword evidence="2" id="KW-0812">Transmembrane</keyword>
<dbReference type="Proteomes" id="UP000036987">
    <property type="component" value="Unassembled WGS sequence"/>
</dbReference>
<dbReference type="PANTHER" id="PTHR33698">
    <property type="entry name" value="NUCLEAR TRANSPORT FACTOR 2 (NTF2)-LIKE PROTEIN"/>
    <property type="match status" value="1"/>
</dbReference>
<feature type="signal peptide" evidence="3">
    <location>
        <begin position="1"/>
        <end position="23"/>
    </location>
</feature>
<reference evidence="5" key="1">
    <citation type="journal article" date="2016" name="Nature">
        <title>The genome of the seagrass Zostera marina reveals angiosperm adaptation to the sea.</title>
        <authorList>
            <person name="Olsen J.L."/>
            <person name="Rouze P."/>
            <person name="Verhelst B."/>
            <person name="Lin Y.-C."/>
            <person name="Bayer T."/>
            <person name="Collen J."/>
            <person name="Dattolo E."/>
            <person name="De Paoli E."/>
            <person name="Dittami S."/>
            <person name="Maumus F."/>
            <person name="Michel G."/>
            <person name="Kersting A."/>
            <person name="Lauritano C."/>
            <person name="Lohaus R."/>
            <person name="Toepel M."/>
            <person name="Tonon T."/>
            <person name="Vanneste K."/>
            <person name="Amirebrahimi M."/>
            <person name="Brakel J."/>
            <person name="Bostroem C."/>
            <person name="Chovatia M."/>
            <person name="Grimwood J."/>
            <person name="Jenkins J.W."/>
            <person name="Jueterbock A."/>
            <person name="Mraz A."/>
            <person name="Stam W.T."/>
            <person name="Tice H."/>
            <person name="Bornberg-Bauer E."/>
            <person name="Green P.J."/>
            <person name="Pearson G.A."/>
            <person name="Procaccini G."/>
            <person name="Duarte C.M."/>
            <person name="Schmutz J."/>
            <person name="Reusch T.B.H."/>
            <person name="Van de Peer Y."/>
        </authorList>
    </citation>
    <scope>NUCLEOTIDE SEQUENCE [LARGE SCALE GENOMIC DNA]</scope>
    <source>
        <strain evidence="5">cv. Finnish</strain>
    </source>
</reference>
<organism evidence="4 5">
    <name type="scientific">Zostera marina</name>
    <name type="common">Eelgrass</name>
    <dbReference type="NCBI Taxonomy" id="29655"/>
    <lineage>
        <taxon>Eukaryota</taxon>
        <taxon>Viridiplantae</taxon>
        <taxon>Streptophyta</taxon>
        <taxon>Embryophyta</taxon>
        <taxon>Tracheophyta</taxon>
        <taxon>Spermatophyta</taxon>
        <taxon>Magnoliopsida</taxon>
        <taxon>Liliopsida</taxon>
        <taxon>Zosteraceae</taxon>
        <taxon>Zostera</taxon>
    </lineage>
</organism>
<dbReference type="EMBL" id="LFYR01000907">
    <property type="protein sequence ID" value="KMZ67491.1"/>
    <property type="molecule type" value="Genomic_DNA"/>
</dbReference>
<evidence type="ECO:0008006" key="6">
    <source>
        <dbReference type="Google" id="ProtNLM"/>
    </source>
</evidence>
<keyword evidence="2" id="KW-1133">Transmembrane helix</keyword>
<feature type="compositionally biased region" description="Acidic residues" evidence="1">
    <location>
        <begin position="81"/>
        <end position="104"/>
    </location>
</feature>
<name>A0A0K9PEV5_ZOSMR</name>
<feature type="transmembrane region" description="Helical" evidence="2">
    <location>
        <begin position="256"/>
        <end position="274"/>
    </location>
</feature>
<keyword evidence="5" id="KW-1185">Reference proteome</keyword>
<gene>
    <name evidence="4" type="ORF">ZOSMA_266G00040</name>
</gene>
<dbReference type="SUPFAM" id="SSF54427">
    <property type="entry name" value="NTF2-like"/>
    <property type="match status" value="1"/>
</dbReference>
<keyword evidence="2" id="KW-0472">Membrane</keyword>
<evidence type="ECO:0000256" key="2">
    <source>
        <dbReference type="SAM" id="Phobius"/>
    </source>
</evidence>
<comment type="caution">
    <text evidence="4">The sequence shown here is derived from an EMBL/GenBank/DDBJ whole genome shotgun (WGS) entry which is preliminary data.</text>
</comment>
<feature type="region of interest" description="Disordered" evidence="1">
    <location>
        <begin position="71"/>
        <end position="109"/>
    </location>
</feature>
<dbReference type="OrthoDB" id="753811at2759"/>
<evidence type="ECO:0000313" key="5">
    <source>
        <dbReference type="Proteomes" id="UP000036987"/>
    </source>
</evidence>
<dbReference type="InterPro" id="IPR032710">
    <property type="entry name" value="NTF2-like_dom_sf"/>
</dbReference>
<protein>
    <recommendedName>
        <fullName evidence="6">SnoaL-like domain-containing protein</fullName>
    </recommendedName>
</protein>
<evidence type="ECO:0000256" key="1">
    <source>
        <dbReference type="SAM" id="MobiDB-lite"/>
    </source>
</evidence>
<feature type="chain" id="PRO_5005527920" description="SnoaL-like domain-containing protein" evidence="3">
    <location>
        <begin position="24"/>
        <end position="276"/>
    </location>
</feature>
<dbReference type="PANTHER" id="PTHR33698:SF6">
    <property type="entry name" value="TRANSMEMBRANE PROTEIN"/>
    <property type="match status" value="1"/>
</dbReference>
<evidence type="ECO:0000313" key="4">
    <source>
        <dbReference type="EMBL" id="KMZ67491.1"/>
    </source>
</evidence>
<dbReference type="AlphaFoldDB" id="A0A0K9PEV5"/>
<sequence length="276" mass="31567">MEFFKKSLHFLLQMLKQLMTLVSHPMAAWLATFDRRRSIPLGPIIRIKSHPKSHVSINPCQIQVRRLTPLCHPSGPQEVEGGGDEEEDDDNDDKNDGTDDDDDDKQPLGTVRKLYNSIKDRDIQGLSELIGEECREFCNFVPAVNGPLEGKTQVLELLSMLMRSMGDNVVFVVKPSFQNGLDVTVEWQLEWEKTGRSIGKGYSFYTVHVYKGKVIFRNLEMIMEPLLKMEPLRLKIIGFFMPVDEFTSRFIVDKKVRMIVFFCLLLVVVGSITLSL</sequence>
<dbReference type="OMA" id="YKSQNYA"/>